<keyword evidence="2" id="KW-1185">Reference proteome</keyword>
<accession>A0ABT1LBX9</accession>
<evidence type="ECO:0000313" key="1">
    <source>
        <dbReference type="EMBL" id="MCP8939002.1"/>
    </source>
</evidence>
<comment type="caution">
    <text evidence="1">The sequence shown here is derived from an EMBL/GenBank/DDBJ whole genome shotgun (WGS) entry which is preliminary data.</text>
</comment>
<evidence type="ECO:0000313" key="2">
    <source>
        <dbReference type="Proteomes" id="UP001205890"/>
    </source>
</evidence>
<sequence>MTRAEVHRTFTFDPETREPLEKLAREFADAVGEPGVAVVLMLGGLLDNNWREVNTLKPILVTSFYTAKQFASIPADMWTRIAGWNVVFFAVDAQVDYFLGKTLSCKDGKFFLAPRKPPPGRRTPVDMS</sequence>
<organism evidence="1 2">
    <name type="scientific">Alsobacter ponti</name>
    <dbReference type="NCBI Taxonomy" id="2962936"/>
    <lineage>
        <taxon>Bacteria</taxon>
        <taxon>Pseudomonadati</taxon>
        <taxon>Pseudomonadota</taxon>
        <taxon>Alphaproteobacteria</taxon>
        <taxon>Hyphomicrobiales</taxon>
        <taxon>Alsobacteraceae</taxon>
        <taxon>Alsobacter</taxon>
    </lineage>
</organism>
<dbReference type="EMBL" id="JANCLU010000009">
    <property type="protein sequence ID" value="MCP8939002.1"/>
    <property type="molecule type" value="Genomic_DNA"/>
</dbReference>
<protein>
    <submittedName>
        <fullName evidence="1">Uncharacterized protein</fullName>
    </submittedName>
</protein>
<dbReference type="Proteomes" id="UP001205890">
    <property type="component" value="Unassembled WGS sequence"/>
</dbReference>
<gene>
    <name evidence="1" type="ORF">NK718_10785</name>
</gene>
<proteinExistence type="predicted"/>
<reference evidence="1 2" key="1">
    <citation type="submission" date="2022-07" db="EMBL/GenBank/DDBJ databases">
        <authorList>
            <person name="Li W.-J."/>
            <person name="Deng Q.-Q."/>
        </authorList>
    </citation>
    <scope>NUCLEOTIDE SEQUENCE [LARGE SCALE GENOMIC DNA]</scope>
    <source>
        <strain evidence="1 2">SYSU M60028</strain>
    </source>
</reference>
<name>A0ABT1LBX9_9HYPH</name>
<dbReference type="RefSeq" id="WP_254741677.1">
    <property type="nucleotide sequence ID" value="NZ_JANCLU010000009.1"/>
</dbReference>